<dbReference type="Pfam" id="PF13639">
    <property type="entry name" value="zf-RING_2"/>
    <property type="match status" value="1"/>
</dbReference>
<dbReference type="EnsemblPlants" id="KQJ88823">
    <property type="protein sequence ID" value="KQJ88823"/>
    <property type="gene ID" value="BRADI_4g21546v3"/>
</dbReference>
<accession>A0A0Q3EMV1</accession>
<evidence type="ECO:0000256" key="2">
    <source>
        <dbReference type="SAM" id="MobiDB-lite"/>
    </source>
</evidence>
<keyword evidence="7" id="KW-1185">Reference proteome</keyword>
<reference evidence="6" key="3">
    <citation type="submission" date="2018-08" db="UniProtKB">
        <authorList>
            <consortium name="EnsemblPlants"/>
        </authorList>
    </citation>
    <scope>IDENTIFICATION</scope>
    <source>
        <strain evidence="6">cv. Bd21</strain>
    </source>
</reference>
<dbReference type="Gramene" id="KQJ88823">
    <property type="protein sequence ID" value="KQJ88823"/>
    <property type="gene ID" value="BRADI_4g21546v3"/>
</dbReference>
<name>A0A0Q3EMV1_BRADI</name>
<evidence type="ECO:0000313" key="7">
    <source>
        <dbReference type="Proteomes" id="UP000008810"/>
    </source>
</evidence>
<evidence type="ECO:0000259" key="4">
    <source>
        <dbReference type="PROSITE" id="PS50089"/>
    </source>
</evidence>
<gene>
    <name evidence="5" type="ORF">BRADI_4g21546v3</name>
</gene>
<dbReference type="InterPro" id="IPR045899">
    <property type="entry name" value="ATL71-like"/>
</dbReference>
<dbReference type="OrthoDB" id="8062037at2759"/>
<keyword evidence="1" id="KW-0862">Zinc</keyword>
<dbReference type="EMBL" id="CM000883">
    <property type="protein sequence ID" value="KQJ88823.1"/>
    <property type="molecule type" value="Genomic_DNA"/>
</dbReference>
<reference evidence="5 6" key="1">
    <citation type="journal article" date="2010" name="Nature">
        <title>Genome sequencing and analysis of the model grass Brachypodium distachyon.</title>
        <authorList>
            <consortium name="International Brachypodium Initiative"/>
        </authorList>
    </citation>
    <scope>NUCLEOTIDE SEQUENCE [LARGE SCALE GENOMIC DNA]</scope>
    <source>
        <strain evidence="5 6">Bd21</strain>
    </source>
</reference>
<proteinExistence type="predicted"/>
<keyword evidence="1" id="KW-0479">Metal-binding</keyword>
<protein>
    <recommendedName>
        <fullName evidence="4">RING-type domain-containing protein</fullName>
    </recommendedName>
</protein>
<keyword evidence="3" id="KW-0732">Signal</keyword>
<dbReference type="InterPro" id="IPR013083">
    <property type="entry name" value="Znf_RING/FYVE/PHD"/>
</dbReference>
<dbReference type="PANTHER" id="PTHR46719">
    <property type="entry name" value="TRANSCRIPTION FACTOR C2H2 FAMILY-RELATED"/>
    <property type="match status" value="1"/>
</dbReference>
<dbReference type="Proteomes" id="UP000008810">
    <property type="component" value="Chromosome 4"/>
</dbReference>
<dbReference type="GO" id="GO:0008270">
    <property type="term" value="F:zinc ion binding"/>
    <property type="evidence" value="ECO:0007669"/>
    <property type="project" value="UniProtKB-KW"/>
</dbReference>
<feature type="domain" description="RING-type" evidence="4">
    <location>
        <begin position="239"/>
        <end position="262"/>
    </location>
</feature>
<dbReference type="Gene3D" id="3.30.40.10">
    <property type="entry name" value="Zinc/RING finger domain, C3HC4 (zinc finger)"/>
    <property type="match status" value="1"/>
</dbReference>
<evidence type="ECO:0000313" key="6">
    <source>
        <dbReference type="EnsemblPlants" id="KQJ88823"/>
    </source>
</evidence>
<evidence type="ECO:0000256" key="3">
    <source>
        <dbReference type="SAM" id="SignalP"/>
    </source>
</evidence>
<feature type="signal peptide" evidence="3">
    <location>
        <begin position="1"/>
        <end position="20"/>
    </location>
</feature>
<dbReference type="PANTHER" id="PTHR46719:SF6">
    <property type="entry name" value="RING-H2 FINGER PROTEIN ATL70"/>
    <property type="match status" value="1"/>
</dbReference>
<dbReference type="InterPro" id="IPR001841">
    <property type="entry name" value="Znf_RING"/>
</dbReference>
<organism evidence="5">
    <name type="scientific">Brachypodium distachyon</name>
    <name type="common">Purple false brome</name>
    <name type="synonym">Trachynia distachya</name>
    <dbReference type="NCBI Taxonomy" id="15368"/>
    <lineage>
        <taxon>Eukaryota</taxon>
        <taxon>Viridiplantae</taxon>
        <taxon>Streptophyta</taxon>
        <taxon>Embryophyta</taxon>
        <taxon>Tracheophyta</taxon>
        <taxon>Spermatophyta</taxon>
        <taxon>Magnoliopsida</taxon>
        <taxon>Liliopsida</taxon>
        <taxon>Poales</taxon>
        <taxon>Poaceae</taxon>
        <taxon>BOP clade</taxon>
        <taxon>Pooideae</taxon>
        <taxon>Stipodae</taxon>
        <taxon>Brachypodieae</taxon>
        <taxon>Brachypodium</taxon>
    </lineage>
</organism>
<dbReference type="SUPFAM" id="SSF57850">
    <property type="entry name" value="RING/U-box"/>
    <property type="match status" value="1"/>
</dbReference>
<reference evidence="5" key="2">
    <citation type="submission" date="2017-06" db="EMBL/GenBank/DDBJ databases">
        <title>WGS assembly of Brachypodium distachyon.</title>
        <authorList>
            <consortium name="The International Brachypodium Initiative"/>
            <person name="Lucas S."/>
            <person name="Harmon-Smith M."/>
            <person name="Lail K."/>
            <person name="Tice H."/>
            <person name="Grimwood J."/>
            <person name="Bruce D."/>
            <person name="Barry K."/>
            <person name="Shu S."/>
            <person name="Lindquist E."/>
            <person name="Wang M."/>
            <person name="Pitluck S."/>
            <person name="Vogel J.P."/>
            <person name="Garvin D.F."/>
            <person name="Mockler T.C."/>
            <person name="Schmutz J."/>
            <person name="Rokhsar D."/>
            <person name="Bevan M.W."/>
        </authorList>
    </citation>
    <scope>NUCLEOTIDE SEQUENCE</scope>
    <source>
        <strain evidence="5">Bd21</strain>
    </source>
</reference>
<dbReference type="AlphaFoldDB" id="A0A0Q3EMV1"/>
<sequence length="285" mass="31175">MQAHPASAVLGCLFLPAGLPLDGGPSVTARHRGGHFLLSVLPTVHCRRRVVWKLSFGSAAPWVLCFPPRAGIGGESEGSLPVIGPVAWEDVFWRFQGWCLRGDVSEDGVWELRARASLHPDVVCAGGCRFGWRQSVTYVGILCLDRVGGETASAASVPEVSQSSAKRSLTRRRGWWSWRPPSPPPARRRSSLARTVAAVFVGGVEHVEAGLLRALPKVVYGDEEAVAATRDVLRVLPQCAHAFHQRCVDRWLQLHPTCPVCRSPPAANRPRRPDLLPQRIPGYKM</sequence>
<feature type="region of interest" description="Disordered" evidence="2">
    <location>
        <begin position="264"/>
        <end position="285"/>
    </location>
</feature>
<keyword evidence="1" id="KW-0863">Zinc-finger</keyword>
<evidence type="ECO:0000313" key="5">
    <source>
        <dbReference type="EMBL" id="KQJ88823.1"/>
    </source>
</evidence>
<dbReference type="InParanoid" id="A0A0Q3EMV1"/>
<dbReference type="PROSITE" id="PS50089">
    <property type="entry name" value="ZF_RING_2"/>
    <property type="match status" value="1"/>
</dbReference>
<evidence type="ECO:0000256" key="1">
    <source>
        <dbReference type="PROSITE-ProRule" id="PRU00175"/>
    </source>
</evidence>
<feature type="chain" id="PRO_5033237651" description="RING-type domain-containing protein" evidence="3">
    <location>
        <begin position="21"/>
        <end position="285"/>
    </location>
</feature>